<dbReference type="EMBL" id="AP018515">
    <property type="protein sequence ID" value="BBC79627.1"/>
    <property type="molecule type" value="Genomic_DNA"/>
</dbReference>
<dbReference type="Proteomes" id="UP000270034">
    <property type="component" value="Chromosome"/>
</dbReference>
<dbReference type="AlphaFoldDB" id="A0A2Z5ZHH0"/>
<accession>A0A2Z5ZHH0</accession>
<evidence type="ECO:0000313" key="2">
    <source>
        <dbReference type="Proteomes" id="UP000270034"/>
    </source>
</evidence>
<organism evidence="1 2">
    <name type="scientific">Acetobacter orientalis</name>
    <dbReference type="NCBI Taxonomy" id="146474"/>
    <lineage>
        <taxon>Bacteria</taxon>
        <taxon>Pseudomonadati</taxon>
        <taxon>Pseudomonadota</taxon>
        <taxon>Alphaproteobacteria</taxon>
        <taxon>Acetobacterales</taxon>
        <taxon>Acetobacteraceae</taxon>
        <taxon>Acetobacter</taxon>
    </lineage>
</organism>
<sequence>MAFTHTPAHNTAYSATTTGFTLTCLCPKLPKNTETNHTWFDAAPYLVAVRIP</sequence>
<protein>
    <submittedName>
        <fullName evidence="1">MORC family CW-type zinc finger protein 3</fullName>
    </submittedName>
</protein>
<proteinExistence type="predicted"/>
<evidence type="ECO:0000313" key="1">
    <source>
        <dbReference type="EMBL" id="BBC79627.1"/>
    </source>
</evidence>
<dbReference type="KEGG" id="aot:AcetOri_orf01918"/>
<name>A0A2Z5ZHH0_9PROT</name>
<gene>
    <name evidence="1" type="ORF">AcetOrient_orf01918</name>
</gene>
<reference evidence="1 2" key="1">
    <citation type="submission" date="2018-02" db="EMBL/GenBank/DDBJ databases">
        <title>Acetobacter orientalis genome.</title>
        <authorList>
            <person name="Nakashima N."/>
            <person name="Tamura T."/>
        </authorList>
    </citation>
    <scope>NUCLEOTIDE SEQUENCE [LARGE SCALE GENOMIC DNA]</scope>
    <source>
        <strain evidence="1 2">FAN1</strain>
    </source>
</reference>